<dbReference type="GO" id="GO:0015271">
    <property type="term" value="F:outward rectifier potassium channel activity"/>
    <property type="evidence" value="ECO:0007669"/>
    <property type="project" value="TreeGrafter"/>
</dbReference>
<name>A0A315VH18_GAMAF</name>
<evidence type="ECO:0000256" key="16">
    <source>
        <dbReference type="SAM" id="Phobius"/>
    </source>
</evidence>
<evidence type="ECO:0000259" key="17">
    <source>
        <dbReference type="Pfam" id="PF07885"/>
    </source>
</evidence>
<evidence type="ECO:0000256" key="15">
    <source>
        <dbReference type="SAM" id="MobiDB-lite"/>
    </source>
</evidence>
<dbReference type="InterPro" id="IPR013099">
    <property type="entry name" value="K_chnl_dom"/>
</dbReference>
<evidence type="ECO:0000313" key="18">
    <source>
        <dbReference type="EMBL" id="PWA22556.1"/>
    </source>
</evidence>
<dbReference type="InterPro" id="IPR003976">
    <property type="entry name" value="2pore_dom_K_chnl_TREK"/>
</dbReference>
<evidence type="ECO:0000256" key="11">
    <source>
        <dbReference type="ARBA" id="ARBA00034430"/>
    </source>
</evidence>
<dbReference type="STRING" id="33528.ENSGAFP00000012088"/>
<keyword evidence="4 14" id="KW-0812">Transmembrane</keyword>
<comment type="catalytic activity">
    <reaction evidence="13">
        <text>Cs(+)(in) = Cs(+)(out)</text>
        <dbReference type="Rhea" id="RHEA:78555"/>
        <dbReference type="ChEBI" id="CHEBI:49547"/>
    </reaction>
</comment>
<evidence type="ECO:0000256" key="5">
    <source>
        <dbReference type="ARBA" id="ARBA00022958"/>
    </source>
</evidence>
<feature type="transmembrane region" description="Helical" evidence="16">
    <location>
        <begin position="225"/>
        <end position="244"/>
    </location>
</feature>
<keyword evidence="3" id="KW-1003">Cell membrane</keyword>
<evidence type="ECO:0000256" key="2">
    <source>
        <dbReference type="ARBA" id="ARBA00022448"/>
    </source>
</evidence>
<proteinExistence type="inferred from homology"/>
<dbReference type="PRINTS" id="PR01333">
    <property type="entry name" value="2POREKCHANEL"/>
</dbReference>
<keyword evidence="5" id="KW-0630">Potassium</keyword>
<evidence type="ECO:0000256" key="13">
    <source>
        <dbReference type="ARBA" id="ARBA00044691"/>
    </source>
</evidence>
<dbReference type="GO" id="GO:0030322">
    <property type="term" value="P:stabilization of membrane potential"/>
    <property type="evidence" value="ECO:0007669"/>
    <property type="project" value="TreeGrafter"/>
</dbReference>
<dbReference type="AlphaFoldDB" id="A0A315VH18"/>
<evidence type="ECO:0000256" key="7">
    <source>
        <dbReference type="ARBA" id="ARBA00023065"/>
    </source>
</evidence>
<feature type="compositionally biased region" description="Polar residues" evidence="15">
    <location>
        <begin position="507"/>
        <end position="526"/>
    </location>
</feature>
<keyword evidence="9" id="KW-1015">Disulfide bond</keyword>
<keyword evidence="2 14" id="KW-0813">Transport</keyword>
<dbReference type="EMBL" id="NHOQ01001703">
    <property type="protein sequence ID" value="PWA22556.1"/>
    <property type="molecule type" value="Genomic_DNA"/>
</dbReference>
<comment type="catalytic activity">
    <reaction evidence="12">
        <text>Rb(+)(in) = Rb(+)(out)</text>
        <dbReference type="Rhea" id="RHEA:78547"/>
        <dbReference type="ChEBI" id="CHEBI:49847"/>
    </reaction>
</comment>
<feature type="transmembrane region" description="Helical" evidence="16">
    <location>
        <begin position="256"/>
        <end position="276"/>
    </location>
</feature>
<feature type="compositionally biased region" description="Basic and acidic residues" evidence="15">
    <location>
        <begin position="613"/>
        <end position="624"/>
    </location>
</feature>
<keyword evidence="6 16" id="KW-1133">Transmembrane helix</keyword>
<feature type="domain" description="Potassium channel" evidence="17">
    <location>
        <begin position="320"/>
        <end position="399"/>
    </location>
</feature>
<evidence type="ECO:0000256" key="14">
    <source>
        <dbReference type="RuleBase" id="RU003857"/>
    </source>
</evidence>
<organism evidence="18 19">
    <name type="scientific">Gambusia affinis</name>
    <name type="common">Western mosquitofish</name>
    <name type="synonym">Heterandria affinis</name>
    <dbReference type="NCBI Taxonomy" id="33528"/>
    <lineage>
        <taxon>Eukaryota</taxon>
        <taxon>Metazoa</taxon>
        <taxon>Chordata</taxon>
        <taxon>Craniata</taxon>
        <taxon>Vertebrata</taxon>
        <taxon>Euteleostomi</taxon>
        <taxon>Actinopterygii</taxon>
        <taxon>Neopterygii</taxon>
        <taxon>Teleostei</taxon>
        <taxon>Neoteleostei</taxon>
        <taxon>Acanthomorphata</taxon>
        <taxon>Ovalentaria</taxon>
        <taxon>Atherinomorphae</taxon>
        <taxon>Cyprinodontiformes</taxon>
        <taxon>Poeciliidae</taxon>
        <taxon>Poeciliinae</taxon>
        <taxon>Gambusia</taxon>
    </lineage>
</organism>
<dbReference type="Pfam" id="PF07885">
    <property type="entry name" value="Ion_trans_2"/>
    <property type="match status" value="2"/>
</dbReference>
<dbReference type="Proteomes" id="UP000250572">
    <property type="component" value="Unassembled WGS sequence"/>
</dbReference>
<accession>A0A315VH18</accession>
<keyword evidence="10 14" id="KW-0407">Ion channel</keyword>
<evidence type="ECO:0000256" key="1">
    <source>
        <dbReference type="ARBA" id="ARBA00004651"/>
    </source>
</evidence>
<feature type="domain" description="Potassium channel" evidence="17">
    <location>
        <begin position="223"/>
        <end position="279"/>
    </location>
</feature>
<dbReference type="Gene3D" id="1.10.287.70">
    <property type="match status" value="1"/>
</dbReference>
<dbReference type="PANTHER" id="PTHR11003:SF32">
    <property type="entry name" value="POTASSIUM CHANNEL SUBFAMILY K MEMBER 10"/>
    <property type="match status" value="1"/>
</dbReference>
<feature type="transmembrane region" description="Helical" evidence="16">
    <location>
        <begin position="376"/>
        <end position="398"/>
    </location>
</feature>
<feature type="compositionally biased region" description="Acidic residues" evidence="15">
    <location>
        <begin position="572"/>
        <end position="581"/>
    </location>
</feature>
<evidence type="ECO:0000256" key="3">
    <source>
        <dbReference type="ARBA" id="ARBA00022475"/>
    </source>
</evidence>
<comment type="caution">
    <text evidence="18">The sequence shown here is derived from an EMBL/GenBank/DDBJ whole genome shotgun (WGS) entry which is preliminary data.</text>
</comment>
<evidence type="ECO:0000313" key="19">
    <source>
        <dbReference type="Proteomes" id="UP000250572"/>
    </source>
</evidence>
<feature type="transmembrane region" description="Helical" evidence="16">
    <location>
        <begin position="116"/>
        <end position="134"/>
    </location>
</feature>
<evidence type="ECO:0000256" key="8">
    <source>
        <dbReference type="ARBA" id="ARBA00023136"/>
    </source>
</evidence>
<comment type="subcellular location">
    <subcellularLocation>
        <location evidence="1">Cell membrane</location>
        <topology evidence="1">Multi-pass membrane protein</topology>
    </subcellularLocation>
</comment>
<keyword evidence="8 16" id="KW-0472">Membrane</keyword>
<keyword evidence="19" id="KW-1185">Reference proteome</keyword>
<feature type="region of interest" description="Disordered" evidence="15">
    <location>
        <begin position="549"/>
        <end position="624"/>
    </location>
</feature>
<dbReference type="InterPro" id="IPR003280">
    <property type="entry name" value="2pore_dom_K_chnl"/>
</dbReference>
<sequence length="624" mass="69673">MRSVTDSRRPEALQPERLFRGINPQWTREEALRFVAVQTHLVPPKKMQPGMVKSSLVHASVATMQNPMGYDPRANGHCALPRLSISSRSASMVASLDASTDGSIAALQSVMKWKTVMAVFVVVVLYLVAGALAFKALEQPFESNQKTSITLEKASFLERNPCVTPTELDAIIKVGLDLIHVASSLQLQGLSKRFREISLLRFLQHAIDAVSAGVRPIGETYNSSYWDMGSAFFFAGTVITTIGYGNIAPSTEGGKIFCILYAIFGIPLFGFLLAGIGDQLGTMFVKSILRVEKIFRQKHKQISQTKIRVTSALLFILAGCIVFVTIPAVIFKHIEGWTTLEAIYFVVITLTTVGIGDYVAGGNRTIDYMNWYKPLVWFWILVGLAYFAAVLSMIGDWLRVLSKKTKEEVGEIKAHAAEWKANVRAELRETRRRLSVEIHDKLQRAATIRSMERRQLGLEQRAHSLDILSPEKRAMFASLDAGRFKTSSQESINGKLNNLRLKGASETYDQQGSEQTPQTASSSEENLFNLRFGSLTKLARRNKNRDLCRNITEDSRRTSMAINTPMQGEERTGEDEEPDEETREKKEENISLTNLSQYAAERSKLNGFTPTQAKDRESDQISNA</sequence>
<feature type="region of interest" description="Disordered" evidence="15">
    <location>
        <begin position="506"/>
        <end position="526"/>
    </location>
</feature>
<reference evidence="18 19" key="1">
    <citation type="journal article" date="2018" name="G3 (Bethesda)">
        <title>A High-Quality Reference Genome for the Invasive Mosquitofish Gambusia affinis Using a Chicago Library.</title>
        <authorList>
            <person name="Hoffberg S.L."/>
            <person name="Troendle N.J."/>
            <person name="Glenn T.C."/>
            <person name="Mahmud O."/>
            <person name="Louha S."/>
            <person name="Chalopin D."/>
            <person name="Bennetzen J.L."/>
            <person name="Mauricio R."/>
        </authorList>
    </citation>
    <scope>NUCLEOTIDE SEQUENCE [LARGE SCALE GENOMIC DNA]</scope>
    <source>
        <strain evidence="18">NE01/NJP1002.9</strain>
        <tissue evidence="18">Muscle</tissue>
    </source>
</reference>
<dbReference type="GO" id="GO:0005886">
    <property type="term" value="C:plasma membrane"/>
    <property type="evidence" value="ECO:0007669"/>
    <property type="project" value="UniProtKB-SubCell"/>
</dbReference>
<feature type="transmembrane region" description="Helical" evidence="16">
    <location>
        <begin position="343"/>
        <end position="361"/>
    </location>
</feature>
<comment type="similarity">
    <text evidence="14">Belongs to the two pore domain potassium channel (TC 1.A.1.8) family.</text>
</comment>
<dbReference type="PRINTS" id="PR01499">
    <property type="entry name" value="TREKCHANNEL"/>
</dbReference>
<evidence type="ECO:0000256" key="6">
    <source>
        <dbReference type="ARBA" id="ARBA00022989"/>
    </source>
</evidence>
<protein>
    <recommendedName>
        <fullName evidence="17">Potassium channel domain-containing protein</fullName>
    </recommendedName>
</protein>
<evidence type="ECO:0000256" key="10">
    <source>
        <dbReference type="ARBA" id="ARBA00023303"/>
    </source>
</evidence>
<evidence type="ECO:0000256" key="4">
    <source>
        <dbReference type="ARBA" id="ARBA00022692"/>
    </source>
</evidence>
<gene>
    <name evidence="18" type="ORF">CCH79_00015182</name>
</gene>
<keyword evidence="7 14" id="KW-0406">Ion transport</keyword>
<dbReference type="SUPFAM" id="SSF81324">
    <property type="entry name" value="Voltage-gated potassium channels"/>
    <property type="match status" value="2"/>
</dbReference>
<dbReference type="PANTHER" id="PTHR11003">
    <property type="entry name" value="POTASSIUM CHANNEL, SUBFAMILY K"/>
    <property type="match status" value="1"/>
</dbReference>
<comment type="catalytic activity">
    <reaction evidence="11">
        <text>K(+)(in) = K(+)(out)</text>
        <dbReference type="Rhea" id="RHEA:29463"/>
        <dbReference type="ChEBI" id="CHEBI:29103"/>
    </reaction>
</comment>
<feature type="transmembrane region" description="Helical" evidence="16">
    <location>
        <begin position="312"/>
        <end position="331"/>
    </location>
</feature>
<evidence type="ECO:0000256" key="9">
    <source>
        <dbReference type="ARBA" id="ARBA00023157"/>
    </source>
</evidence>
<dbReference type="GO" id="GO:0022841">
    <property type="term" value="F:potassium ion leak channel activity"/>
    <property type="evidence" value="ECO:0007669"/>
    <property type="project" value="TreeGrafter"/>
</dbReference>
<evidence type="ECO:0000256" key="12">
    <source>
        <dbReference type="ARBA" id="ARBA00044657"/>
    </source>
</evidence>